<dbReference type="Pfam" id="PF00069">
    <property type="entry name" value="Pkinase"/>
    <property type="match status" value="1"/>
</dbReference>
<keyword evidence="1 8" id="KW-0723">Serine/threonine-protein kinase</keyword>
<feature type="binding site" evidence="6">
    <location>
        <position position="35"/>
    </location>
    <ligand>
        <name>ATP</name>
        <dbReference type="ChEBI" id="CHEBI:30616"/>
    </ligand>
</feature>
<evidence type="ECO:0000256" key="1">
    <source>
        <dbReference type="ARBA" id="ARBA00022527"/>
    </source>
</evidence>
<protein>
    <submittedName>
        <fullName evidence="8">Serine/threonine protein kinase</fullName>
    </submittedName>
</protein>
<dbReference type="PROSITE" id="PS00108">
    <property type="entry name" value="PROTEIN_KINASE_ST"/>
    <property type="match status" value="1"/>
</dbReference>
<keyword evidence="9" id="KW-1185">Reference proteome</keyword>
<dbReference type="SUPFAM" id="SSF56112">
    <property type="entry name" value="Protein kinase-like (PK-like)"/>
    <property type="match status" value="1"/>
</dbReference>
<dbReference type="AlphaFoldDB" id="A0A1M6SER9"/>
<dbReference type="EMBL" id="FRAV01000004">
    <property type="protein sequence ID" value="SHK43243.1"/>
    <property type="molecule type" value="Genomic_DNA"/>
</dbReference>
<proteinExistence type="predicted"/>
<feature type="domain" description="Protein kinase" evidence="7">
    <location>
        <begin position="6"/>
        <end position="260"/>
    </location>
</feature>
<dbReference type="CDD" id="cd14014">
    <property type="entry name" value="STKc_PknB_like"/>
    <property type="match status" value="1"/>
</dbReference>
<dbReference type="PANTHER" id="PTHR24345:SF91">
    <property type="entry name" value="SERINE_THREONINE-PROTEIN KINASE PLK4"/>
    <property type="match status" value="1"/>
</dbReference>
<keyword evidence="3 6" id="KW-0547">Nucleotide-binding</keyword>
<dbReference type="PROSITE" id="PS00107">
    <property type="entry name" value="PROTEIN_KINASE_ATP"/>
    <property type="match status" value="1"/>
</dbReference>
<dbReference type="OrthoDB" id="9813021at2"/>
<dbReference type="RefSeq" id="WP_073290873.1">
    <property type="nucleotide sequence ID" value="NZ_FRAV01000004.1"/>
</dbReference>
<evidence type="ECO:0000256" key="4">
    <source>
        <dbReference type="ARBA" id="ARBA00022777"/>
    </source>
</evidence>
<evidence type="ECO:0000313" key="9">
    <source>
        <dbReference type="Proteomes" id="UP000184364"/>
    </source>
</evidence>
<gene>
    <name evidence="8" type="ORF">SAMN05444267_10049</name>
</gene>
<dbReference type="InterPro" id="IPR008271">
    <property type="entry name" value="Ser/Thr_kinase_AS"/>
</dbReference>
<dbReference type="InterPro" id="IPR017441">
    <property type="entry name" value="Protein_kinase_ATP_BS"/>
</dbReference>
<dbReference type="InterPro" id="IPR000719">
    <property type="entry name" value="Prot_kinase_dom"/>
</dbReference>
<dbReference type="PROSITE" id="PS50011">
    <property type="entry name" value="PROTEIN_KINASE_DOM"/>
    <property type="match status" value="1"/>
</dbReference>
<keyword evidence="2" id="KW-0808">Transferase</keyword>
<evidence type="ECO:0000256" key="5">
    <source>
        <dbReference type="ARBA" id="ARBA00022840"/>
    </source>
</evidence>
<evidence type="ECO:0000313" key="8">
    <source>
        <dbReference type="EMBL" id="SHK43243.1"/>
    </source>
</evidence>
<keyword evidence="5 6" id="KW-0067">ATP-binding</keyword>
<dbReference type="InterPro" id="IPR011009">
    <property type="entry name" value="Kinase-like_dom_sf"/>
</dbReference>
<dbReference type="PANTHER" id="PTHR24345">
    <property type="entry name" value="SERINE/THREONINE-PROTEIN KINASE PLK"/>
    <property type="match status" value="1"/>
</dbReference>
<dbReference type="Gene3D" id="1.10.510.10">
    <property type="entry name" value="Transferase(Phosphotransferase) domain 1"/>
    <property type="match status" value="1"/>
</dbReference>
<reference evidence="9" key="1">
    <citation type="submission" date="2016-11" db="EMBL/GenBank/DDBJ databases">
        <authorList>
            <person name="Varghese N."/>
            <person name="Submissions S."/>
        </authorList>
    </citation>
    <scope>NUCLEOTIDE SEQUENCE [LARGE SCALE GENOMIC DNA]</scope>
    <source>
        <strain evidence="9">DSM 26899</strain>
    </source>
</reference>
<dbReference type="GO" id="GO:0005524">
    <property type="term" value="F:ATP binding"/>
    <property type="evidence" value="ECO:0007669"/>
    <property type="project" value="UniProtKB-UniRule"/>
</dbReference>
<accession>A0A1M6SER9</accession>
<organism evidence="8 9">
    <name type="scientific">Chryseobacterium polytrichastri</name>
    <dbReference type="NCBI Taxonomy" id="1302687"/>
    <lineage>
        <taxon>Bacteria</taxon>
        <taxon>Pseudomonadati</taxon>
        <taxon>Bacteroidota</taxon>
        <taxon>Flavobacteriia</taxon>
        <taxon>Flavobacteriales</taxon>
        <taxon>Weeksellaceae</taxon>
        <taxon>Chryseobacterium group</taxon>
        <taxon>Chryseobacterium</taxon>
    </lineage>
</organism>
<sequence length="336" mass="38684">MDIGKFTSIGLIGEGNFGSVLRVQDNLLNAERALKIVRVDNADGFVDAMNEAQILERCRHNNIVDIKEMDIHEIEGNHYPCIITEYLRNGSVQSYLEGNFITTHKAIQIIIESLQGLEHAHTQGIFHRDIKPGNILFSDQWQAKLSDFGLAYGLAHQTFSFAGYNSHLPPEVLEGDAQDGVSDLYSMGITFFRLLNNMSTLPRPYTNDALWLKDLKKEKFPQRVFAPHIPDEIIKVVKKSIRADRDKRFQNCLQFRQALQKVPLAIEWHAVDENHWKGIYKGIEYSIELYLKNKTFSIDFKRKGRKIKDRCCKGIRDLDKASKEFFNIIRETTVKI</sequence>
<name>A0A1M6SER9_9FLAO</name>
<evidence type="ECO:0000259" key="7">
    <source>
        <dbReference type="PROSITE" id="PS50011"/>
    </source>
</evidence>
<evidence type="ECO:0000256" key="3">
    <source>
        <dbReference type="ARBA" id="ARBA00022741"/>
    </source>
</evidence>
<dbReference type="SMART" id="SM00220">
    <property type="entry name" value="S_TKc"/>
    <property type="match status" value="1"/>
</dbReference>
<keyword evidence="4 8" id="KW-0418">Kinase</keyword>
<dbReference type="STRING" id="1302687.SAMN05444267_10049"/>
<dbReference type="Proteomes" id="UP000184364">
    <property type="component" value="Unassembled WGS sequence"/>
</dbReference>
<dbReference type="GO" id="GO:0004674">
    <property type="term" value="F:protein serine/threonine kinase activity"/>
    <property type="evidence" value="ECO:0007669"/>
    <property type="project" value="UniProtKB-KW"/>
</dbReference>
<evidence type="ECO:0000256" key="2">
    <source>
        <dbReference type="ARBA" id="ARBA00022679"/>
    </source>
</evidence>
<evidence type="ECO:0000256" key="6">
    <source>
        <dbReference type="PROSITE-ProRule" id="PRU10141"/>
    </source>
</evidence>